<gene>
    <name evidence="1" type="ordered locus">Desru_0376</name>
</gene>
<dbReference type="RefSeq" id="WP_013840448.1">
    <property type="nucleotide sequence ID" value="NC_015589.1"/>
</dbReference>
<accession>F6DQU9</accession>
<evidence type="ECO:0000313" key="1">
    <source>
        <dbReference type="EMBL" id="AEG58673.1"/>
    </source>
</evidence>
<proteinExistence type="predicted"/>
<dbReference type="AlphaFoldDB" id="F6DQU9"/>
<evidence type="ECO:0000313" key="2">
    <source>
        <dbReference type="Proteomes" id="UP000009234"/>
    </source>
</evidence>
<protein>
    <recommendedName>
        <fullName evidence="3">Helix-turn-helix type 11 domain-containing protein</fullName>
    </recommendedName>
</protein>
<dbReference type="HOGENOM" id="CLU_3060937_0_0_9"/>
<evidence type="ECO:0008006" key="3">
    <source>
        <dbReference type="Google" id="ProtNLM"/>
    </source>
</evidence>
<organism evidence="1 2">
    <name type="scientific">Desulforamulus ruminis (strain ATCC 23193 / DSM 2154 / NCIMB 8452 / DL)</name>
    <name type="common">Desulfotomaculum ruminis</name>
    <dbReference type="NCBI Taxonomy" id="696281"/>
    <lineage>
        <taxon>Bacteria</taxon>
        <taxon>Bacillati</taxon>
        <taxon>Bacillota</taxon>
        <taxon>Clostridia</taxon>
        <taxon>Eubacteriales</taxon>
        <taxon>Peptococcaceae</taxon>
        <taxon>Desulforamulus</taxon>
    </lineage>
</organism>
<sequence>MLGRKRVAARNMLIYEAINHEVLSRNELAKKLQVDPSRITRDFQKVEELIKIN</sequence>
<reference evidence="1 2" key="2">
    <citation type="journal article" date="2012" name="Stand. Genomic Sci.">
        <title>Complete genome sequence of the sulfate-reducing firmicute Desulfotomaculum ruminis type strain (DL(T)).</title>
        <authorList>
            <person name="Spring S."/>
            <person name="Visser M."/>
            <person name="Lu M."/>
            <person name="Copeland A."/>
            <person name="Lapidus A."/>
            <person name="Lucas S."/>
            <person name="Cheng J.F."/>
            <person name="Han C."/>
            <person name="Tapia R."/>
            <person name="Goodwin L.A."/>
            <person name="Pitluck S."/>
            <person name="Ivanova N."/>
            <person name="Land M."/>
            <person name="Hauser L."/>
            <person name="Larimer F."/>
            <person name="Rohde M."/>
            <person name="Goker M."/>
            <person name="Detter J.C."/>
            <person name="Kyrpides N.C."/>
            <person name="Woyke T."/>
            <person name="Schaap P.J."/>
            <person name="Plugge C.M."/>
            <person name="Muyzer G."/>
            <person name="Kuever J."/>
            <person name="Pereira I.A."/>
            <person name="Parshina S.N."/>
            <person name="Bernier-Latmani R."/>
            <person name="Stams A.J."/>
            <person name="Klenk H.P."/>
        </authorList>
    </citation>
    <scope>NUCLEOTIDE SEQUENCE [LARGE SCALE GENOMIC DNA]</scope>
    <source>
        <strain evidence="2">ATCC 23193 / DSM 2154 / NCIB 8452 / DL</strain>
    </source>
</reference>
<name>F6DQU9_DESRL</name>
<dbReference type="Proteomes" id="UP000009234">
    <property type="component" value="Chromosome"/>
</dbReference>
<reference evidence="2" key="1">
    <citation type="submission" date="2011-05" db="EMBL/GenBank/DDBJ databases">
        <title>Complete sequence of Desulfotomaculum ruminis DSM 2154.</title>
        <authorList>
            <person name="Lucas S."/>
            <person name="Copeland A."/>
            <person name="Lapidus A."/>
            <person name="Cheng J.-F."/>
            <person name="Goodwin L."/>
            <person name="Pitluck S."/>
            <person name="Lu M."/>
            <person name="Detter J.C."/>
            <person name="Han C."/>
            <person name="Tapia R."/>
            <person name="Land M."/>
            <person name="Hauser L."/>
            <person name="Kyrpides N."/>
            <person name="Ivanova N."/>
            <person name="Mikhailova N."/>
            <person name="Pagani I."/>
            <person name="Stams A.J.M."/>
            <person name="Plugge C.M."/>
            <person name="Muyzer G."/>
            <person name="Kuever J."/>
            <person name="Parshina S.N."/>
            <person name="Ivanova A.E."/>
            <person name="Nazina T.N."/>
            <person name="Brambilla E."/>
            <person name="Spring S."/>
            <person name="Klenk H.-P."/>
            <person name="Woyke T."/>
        </authorList>
    </citation>
    <scope>NUCLEOTIDE SEQUENCE [LARGE SCALE GENOMIC DNA]</scope>
    <source>
        <strain evidence="2">ATCC 23193 / DSM 2154 / NCIB 8452 / DL</strain>
    </source>
</reference>
<dbReference type="STRING" id="696281.Desru_0376"/>
<dbReference type="EMBL" id="CP002780">
    <property type="protein sequence ID" value="AEG58673.1"/>
    <property type="molecule type" value="Genomic_DNA"/>
</dbReference>
<dbReference type="KEGG" id="dru:Desru_0376"/>
<keyword evidence="2" id="KW-1185">Reference proteome</keyword>